<organism evidence="1">
    <name type="scientific">Cupriavidus pinatubonensis (strain JMP 134 / LMG 1197)</name>
    <name type="common">Cupriavidus necator (strain JMP 134)</name>
    <dbReference type="NCBI Taxonomy" id="264198"/>
    <lineage>
        <taxon>Bacteria</taxon>
        <taxon>Pseudomonadati</taxon>
        <taxon>Pseudomonadota</taxon>
        <taxon>Betaproteobacteria</taxon>
        <taxon>Burkholderiales</taxon>
        <taxon>Burkholderiaceae</taxon>
        <taxon>Cupriavidus</taxon>
    </lineage>
</organism>
<proteinExistence type="predicted"/>
<gene>
    <name evidence="1" type="ordered locus">Reut_B4634</name>
</gene>
<dbReference type="AlphaFoldDB" id="Q46SA0"/>
<sequence length="152" mass="16313">MEKWRQTRSLSCRNACAPGISKRKFQHDRRGYLLRSCTIARRGVFACGVGILRAYTAASTGSARDATIVAVRILSGRPRAARAHPVCGDEEVAIPPHLRHRIQQILENAAGKPGVPAFGADRTDSLYLLAHATPGSVDRALEIAPATGYGPA</sequence>
<dbReference type="KEGG" id="reu:Reut_B4634"/>
<dbReference type="STRING" id="264198.Reut_B4634"/>
<dbReference type="EMBL" id="CP000091">
    <property type="protein sequence ID" value="AAZ63984.1"/>
    <property type="molecule type" value="Genomic_DNA"/>
</dbReference>
<reference evidence="1" key="1">
    <citation type="submission" date="2005-08" db="EMBL/GenBank/DDBJ databases">
        <title>Complete sequence of chromosome 2 of Ralstonia eutropha JMP134.</title>
        <authorList>
            <person name="Copeland A."/>
            <person name="Lucas S."/>
            <person name="Lapidus A."/>
            <person name="Barry K."/>
            <person name="Detter J.C."/>
            <person name="Glavina T."/>
            <person name="Hammon N."/>
            <person name="Israni S."/>
            <person name="Pitluck S."/>
            <person name="Goltsman E."/>
            <person name="Martinez M."/>
            <person name="Schmutz J."/>
            <person name="Larimer F."/>
            <person name="Land M."/>
            <person name="Lykidis A."/>
            <person name="Richardson P."/>
        </authorList>
    </citation>
    <scope>NUCLEOTIDE SEQUENCE [LARGE SCALE GENOMIC DNA]</scope>
    <source>
        <strain evidence="1">JMP134</strain>
    </source>
</reference>
<dbReference type="HOGENOM" id="CLU_1719290_0_0_4"/>
<accession>Q46SA0</accession>
<name>Q46SA0_CUPPJ</name>
<evidence type="ECO:0000313" key="1">
    <source>
        <dbReference type="EMBL" id="AAZ63984.1"/>
    </source>
</evidence>
<protein>
    <submittedName>
        <fullName evidence="1">Uncharacterized protein</fullName>
    </submittedName>
</protein>